<dbReference type="PANTHER" id="PTHR14097">
    <property type="entry name" value="OXIDOREDUCTASE HTATIP2"/>
    <property type="match status" value="1"/>
</dbReference>
<dbReference type="AlphaFoldDB" id="A0AA41X557"/>
<comment type="caution">
    <text evidence="2">The sequence shown here is derived from an EMBL/GenBank/DDBJ whole genome shotgun (WGS) entry which is preliminary data.</text>
</comment>
<dbReference type="EMBL" id="JANCLT010000004">
    <property type="protein sequence ID" value="MCP8968887.1"/>
    <property type="molecule type" value="Genomic_DNA"/>
</dbReference>
<dbReference type="InterPro" id="IPR016040">
    <property type="entry name" value="NAD(P)-bd_dom"/>
</dbReference>
<organism evidence="2 3">
    <name type="scientific">Ectobacillus ponti</name>
    <dbReference type="NCBI Taxonomy" id="2961894"/>
    <lineage>
        <taxon>Bacteria</taxon>
        <taxon>Bacillati</taxon>
        <taxon>Bacillota</taxon>
        <taxon>Bacilli</taxon>
        <taxon>Bacillales</taxon>
        <taxon>Bacillaceae</taxon>
        <taxon>Ectobacillus</taxon>
    </lineage>
</organism>
<dbReference type="Pfam" id="PF13460">
    <property type="entry name" value="NAD_binding_10"/>
    <property type="match status" value="1"/>
</dbReference>
<proteinExistence type="predicted"/>
<accession>A0AA41X557</accession>
<dbReference type="Proteomes" id="UP001156102">
    <property type="component" value="Unassembled WGS sequence"/>
</dbReference>
<name>A0AA41X557_9BACI</name>
<feature type="domain" description="NAD(P)-binding" evidence="1">
    <location>
        <begin position="10"/>
        <end position="138"/>
    </location>
</feature>
<evidence type="ECO:0000313" key="3">
    <source>
        <dbReference type="Proteomes" id="UP001156102"/>
    </source>
</evidence>
<dbReference type="Gene3D" id="3.40.50.720">
    <property type="entry name" value="NAD(P)-binding Rossmann-like Domain"/>
    <property type="match status" value="1"/>
</dbReference>
<dbReference type="CDD" id="cd05250">
    <property type="entry name" value="CC3_like_SDR_a"/>
    <property type="match status" value="1"/>
</dbReference>
<evidence type="ECO:0000259" key="1">
    <source>
        <dbReference type="Pfam" id="PF13460"/>
    </source>
</evidence>
<evidence type="ECO:0000313" key="2">
    <source>
        <dbReference type="EMBL" id="MCP8968887.1"/>
    </source>
</evidence>
<keyword evidence="3" id="KW-1185">Reference proteome</keyword>
<dbReference type="SUPFAM" id="SSF51735">
    <property type="entry name" value="NAD(P)-binding Rossmann-fold domains"/>
    <property type="match status" value="1"/>
</dbReference>
<dbReference type="PANTHER" id="PTHR14097:SF7">
    <property type="entry name" value="OXIDOREDUCTASE HTATIP2"/>
    <property type="match status" value="1"/>
</dbReference>
<dbReference type="GO" id="GO:0016020">
    <property type="term" value="C:membrane"/>
    <property type="evidence" value="ECO:0007669"/>
    <property type="project" value="UniProtKB-SubCell"/>
</dbReference>
<sequence length="220" mass="24743">MHTRTALVLGATGLVGQEVVRQLLDSPAYSSVAILTRRPLDWESPKLHQHIVQFDELEVYAAQFQVHDVYCCLGTTIKKAKTKEQFWKVDYEYTIQAAKLAAGQGVQNFLVISSMGASEKSLFFYSQVKGRMERELKQLPIRSIHVLRPSLLLGEREEFRFGEKLAEKVSAAFPFLYSGALRKYRPITAEQVAKAMCRLALADGKGIHVHESDELGGNDK</sequence>
<dbReference type="RefSeq" id="WP_254758797.1">
    <property type="nucleotide sequence ID" value="NZ_JANCLT010000004.1"/>
</dbReference>
<protein>
    <submittedName>
        <fullName evidence="2">Oxidoreductase</fullName>
    </submittedName>
</protein>
<dbReference type="InterPro" id="IPR036291">
    <property type="entry name" value="NAD(P)-bd_dom_sf"/>
</dbReference>
<gene>
    <name evidence="2" type="ORF">NK662_10085</name>
</gene>
<reference evidence="2" key="1">
    <citation type="submission" date="2022-07" db="EMBL/GenBank/DDBJ databases">
        <authorList>
            <person name="Li W.-J."/>
            <person name="Deng Q.-Q."/>
        </authorList>
    </citation>
    <scope>NUCLEOTIDE SEQUENCE</scope>
    <source>
        <strain evidence="2">SYSU M60031</strain>
    </source>
</reference>